<sequence>MTQGGLSGRWSVCQKSWTKVCAGVPGAGVLDDAAVAGVADAVVVVSPLTQAWPDGGEGLKRGVGNKRGLLVVDKGVRTVPYYPV</sequence>
<reference evidence="1 2" key="1">
    <citation type="submission" date="2019-08" db="EMBL/GenBank/DDBJ databases">
        <authorList>
            <person name="Peeters C."/>
        </authorList>
    </citation>
    <scope>NUCLEOTIDE SEQUENCE [LARGE SCALE GENOMIC DNA]</scope>
    <source>
        <strain evidence="1 2">LMG 31117</strain>
    </source>
</reference>
<organism evidence="1 2">
    <name type="scientific">Pandoraea anapnoica</name>
    <dbReference type="NCBI Taxonomy" id="2508301"/>
    <lineage>
        <taxon>Bacteria</taxon>
        <taxon>Pseudomonadati</taxon>
        <taxon>Pseudomonadota</taxon>
        <taxon>Betaproteobacteria</taxon>
        <taxon>Burkholderiales</taxon>
        <taxon>Burkholderiaceae</taxon>
        <taxon>Pandoraea</taxon>
    </lineage>
</organism>
<dbReference type="AlphaFoldDB" id="A0A5E5A075"/>
<dbReference type="EMBL" id="CABPSP010000006">
    <property type="protein sequence ID" value="VVE66676.1"/>
    <property type="molecule type" value="Genomic_DNA"/>
</dbReference>
<keyword evidence="2" id="KW-1185">Reference proteome</keyword>
<accession>A0A5E5A075</accession>
<dbReference type="Proteomes" id="UP000383122">
    <property type="component" value="Unassembled WGS sequence"/>
</dbReference>
<evidence type="ECO:0000313" key="1">
    <source>
        <dbReference type="EMBL" id="VVE66676.1"/>
    </source>
</evidence>
<dbReference type="RefSeq" id="WP_150738336.1">
    <property type="nucleotide sequence ID" value="NZ_CABPSP010000006.1"/>
</dbReference>
<proteinExistence type="predicted"/>
<name>A0A5E5A075_9BURK</name>
<evidence type="ECO:0000313" key="2">
    <source>
        <dbReference type="Proteomes" id="UP000383122"/>
    </source>
</evidence>
<gene>
    <name evidence="1" type="ORF">PAN31117_02349</name>
</gene>
<protein>
    <submittedName>
        <fullName evidence="1">Uncharacterized protein</fullName>
    </submittedName>
</protein>